<comment type="caution">
    <text evidence="9">The sequence shown here is derived from an EMBL/GenBank/DDBJ whole genome shotgun (WGS) entry which is preliminary data.</text>
</comment>
<dbReference type="GO" id="GO:0015179">
    <property type="term" value="F:L-amino acid transmembrane transporter activity"/>
    <property type="evidence" value="ECO:0007669"/>
    <property type="project" value="TreeGrafter"/>
</dbReference>
<feature type="transmembrane region" description="Helical" evidence="7">
    <location>
        <begin position="152"/>
        <end position="175"/>
    </location>
</feature>
<feature type="domain" description="Amino acid transporter transmembrane" evidence="8">
    <location>
        <begin position="74"/>
        <end position="216"/>
    </location>
</feature>
<feature type="region of interest" description="Disordered" evidence="6">
    <location>
        <begin position="14"/>
        <end position="36"/>
    </location>
</feature>
<dbReference type="GO" id="GO:0016020">
    <property type="term" value="C:membrane"/>
    <property type="evidence" value="ECO:0007669"/>
    <property type="project" value="UniProtKB-SubCell"/>
</dbReference>
<dbReference type="Proteomes" id="UP000750711">
    <property type="component" value="Unassembled WGS sequence"/>
</dbReference>
<sequence>MSIIRRNTNENKDVELGTNISNRASHGSNTEDSSLKDAIKDNVNEGGVASLGLERKKNAASAKKDPFGDEEDSDVKNVALLMIAETISLGILSLPSVLATIGLVPGIIVIVGLGIAATYTGYVIGQFKAQYPHVHNMADAGEVLLGAVGREVFGIAQITFLVFIMGSHVLTFSIMLNVLSNHGACTILFAVIGMIVSIIFSLPRTLKKVSYFSIACEY</sequence>
<reference evidence="9" key="1">
    <citation type="submission" date="2021-03" db="EMBL/GenBank/DDBJ databases">
        <title>Comparative genomics and phylogenomic investigation of the class Geoglossomycetes provide insights into ecological specialization and systematics.</title>
        <authorList>
            <person name="Melie T."/>
            <person name="Pirro S."/>
            <person name="Miller A.N."/>
            <person name="Quandt A."/>
        </authorList>
    </citation>
    <scope>NUCLEOTIDE SEQUENCE</scope>
    <source>
        <strain evidence="9">CAQ_001_2017</strain>
    </source>
</reference>
<feature type="compositionally biased region" description="Polar residues" evidence="6">
    <location>
        <begin position="18"/>
        <end position="32"/>
    </location>
</feature>
<keyword evidence="3 7" id="KW-0812">Transmembrane</keyword>
<dbReference type="AlphaFoldDB" id="A0A9P8IDU5"/>
<protein>
    <recommendedName>
        <fullName evidence="8">Amino acid transporter transmembrane domain-containing protein</fullName>
    </recommendedName>
</protein>
<dbReference type="InterPro" id="IPR013057">
    <property type="entry name" value="AA_transpt_TM"/>
</dbReference>
<dbReference type="PANTHER" id="PTHR22950:SF668">
    <property type="entry name" value="AMINO ACID TRANSPORTER (EUROFUNG)"/>
    <property type="match status" value="1"/>
</dbReference>
<evidence type="ECO:0000256" key="1">
    <source>
        <dbReference type="ARBA" id="ARBA00004141"/>
    </source>
</evidence>
<accession>A0A9P8IDU5</accession>
<evidence type="ECO:0000256" key="2">
    <source>
        <dbReference type="ARBA" id="ARBA00008066"/>
    </source>
</evidence>
<dbReference type="EMBL" id="JAGHQM010001406">
    <property type="protein sequence ID" value="KAH0555703.1"/>
    <property type="molecule type" value="Genomic_DNA"/>
</dbReference>
<dbReference type="Pfam" id="PF01490">
    <property type="entry name" value="Aa_trans"/>
    <property type="match status" value="1"/>
</dbReference>
<proteinExistence type="inferred from homology"/>
<feature type="transmembrane region" description="Helical" evidence="7">
    <location>
        <begin position="103"/>
        <end position="124"/>
    </location>
</feature>
<feature type="transmembrane region" description="Helical" evidence="7">
    <location>
        <begin position="181"/>
        <end position="202"/>
    </location>
</feature>
<evidence type="ECO:0000256" key="5">
    <source>
        <dbReference type="ARBA" id="ARBA00023136"/>
    </source>
</evidence>
<evidence type="ECO:0000259" key="8">
    <source>
        <dbReference type="Pfam" id="PF01490"/>
    </source>
</evidence>
<name>A0A9P8IDU5_9PEZI</name>
<evidence type="ECO:0000256" key="4">
    <source>
        <dbReference type="ARBA" id="ARBA00022989"/>
    </source>
</evidence>
<keyword evidence="4 7" id="KW-1133">Transmembrane helix</keyword>
<comment type="similarity">
    <text evidence="2">Belongs to the amino acid/polyamine transporter 2 family.</text>
</comment>
<feature type="transmembrane region" description="Helical" evidence="7">
    <location>
        <begin position="78"/>
        <end position="97"/>
    </location>
</feature>
<evidence type="ECO:0000256" key="7">
    <source>
        <dbReference type="SAM" id="Phobius"/>
    </source>
</evidence>
<evidence type="ECO:0000313" key="10">
    <source>
        <dbReference type="Proteomes" id="UP000750711"/>
    </source>
</evidence>
<gene>
    <name evidence="9" type="ORF">GP486_006353</name>
</gene>
<evidence type="ECO:0000313" key="9">
    <source>
        <dbReference type="EMBL" id="KAH0555703.1"/>
    </source>
</evidence>
<evidence type="ECO:0000256" key="6">
    <source>
        <dbReference type="SAM" id="MobiDB-lite"/>
    </source>
</evidence>
<comment type="subcellular location">
    <subcellularLocation>
        <location evidence="1">Membrane</location>
        <topology evidence="1">Multi-pass membrane protein</topology>
    </subcellularLocation>
</comment>
<keyword evidence="10" id="KW-1185">Reference proteome</keyword>
<evidence type="ECO:0000256" key="3">
    <source>
        <dbReference type="ARBA" id="ARBA00022692"/>
    </source>
</evidence>
<organism evidence="9 10">
    <name type="scientific">Trichoglossum hirsutum</name>
    <dbReference type="NCBI Taxonomy" id="265104"/>
    <lineage>
        <taxon>Eukaryota</taxon>
        <taxon>Fungi</taxon>
        <taxon>Dikarya</taxon>
        <taxon>Ascomycota</taxon>
        <taxon>Pezizomycotina</taxon>
        <taxon>Geoglossomycetes</taxon>
        <taxon>Geoglossales</taxon>
        <taxon>Geoglossaceae</taxon>
        <taxon>Trichoglossum</taxon>
    </lineage>
</organism>
<dbReference type="PANTHER" id="PTHR22950">
    <property type="entry name" value="AMINO ACID TRANSPORTER"/>
    <property type="match status" value="1"/>
</dbReference>
<keyword evidence="5 7" id="KW-0472">Membrane</keyword>